<evidence type="ECO:0000313" key="3">
    <source>
        <dbReference type="EMBL" id="KAA3468127.1"/>
    </source>
</evidence>
<feature type="domain" description="RNase H type-1" evidence="1">
    <location>
        <begin position="415"/>
        <end position="491"/>
    </location>
</feature>
<dbReference type="InterPro" id="IPR044730">
    <property type="entry name" value="RNase_H-like_dom_plant"/>
</dbReference>
<protein>
    <submittedName>
        <fullName evidence="3">Reverse transcriptase</fullName>
    </submittedName>
</protein>
<evidence type="ECO:0000259" key="1">
    <source>
        <dbReference type="Pfam" id="PF13456"/>
    </source>
</evidence>
<dbReference type="Pfam" id="PF13966">
    <property type="entry name" value="zf-RVT"/>
    <property type="match status" value="1"/>
</dbReference>
<keyword evidence="3" id="KW-0695">RNA-directed DNA polymerase</keyword>
<dbReference type="AlphaFoldDB" id="A0A5B6VGH7"/>
<dbReference type="InterPro" id="IPR036397">
    <property type="entry name" value="RNaseH_sf"/>
</dbReference>
<gene>
    <name evidence="3" type="ORF">EPI10_003079</name>
</gene>
<sequence length="527" mass="59880">MKVDSLDSYLGLPIQVGRKKSDAFKAIMNRTASIINSWLKRLLSSAGKEVFVKLDIQAIPTYAFSIFLALNGVIEDIQSMVSCIWWGNGDKKRGWSMLAWEGLCHPKDMGETLYYKVLSAKYFPEGDIFHPKIVDKPSFTWTSISTAARTLQEGFGWSVANGKSIDIWMDQWGFEGLSGSSICMDRRLGKEKYVSDLLTNNGGGWKDERILELYGESLKDQICKIPVSHNDHADQRIWYHNPGVGFGPYRTFWKLIWKLKTLPKIWIFCWKLGHDILPTYDKIAGIRSGFSSSCPRCGTVRETLIHAMRDCPKAKAVLELLNENFTYCIDWLEEAMRILDGLAMADFITVLWNIWNSRNNRIFRGVDKDARVTWERASCLSNDFRIFNLIGTSMLPIVNEDRGWKKPKLGTIKVNFDATFQSNKASFGVLARDHDGFVIGGLMGMLENAKSAEWAELRAMEESISFARSKGWEKVTVESDCASLVNRSSNKAVDMLCNLAIENHCTITFNEDYQLEIHDCILKDAII</sequence>
<dbReference type="EMBL" id="SMMG02000007">
    <property type="protein sequence ID" value="KAA3468127.1"/>
    <property type="molecule type" value="Genomic_DNA"/>
</dbReference>
<feature type="domain" description="Reverse transcriptase zinc-binding" evidence="2">
    <location>
        <begin position="251"/>
        <end position="316"/>
    </location>
</feature>
<proteinExistence type="predicted"/>
<dbReference type="Proteomes" id="UP000325315">
    <property type="component" value="Unassembled WGS sequence"/>
</dbReference>
<keyword evidence="4" id="KW-1185">Reference proteome</keyword>
<dbReference type="PANTHER" id="PTHR33116:SF86">
    <property type="entry name" value="REVERSE TRANSCRIPTASE DOMAIN-CONTAINING PROTEIN"/>
    <property type="match status" value="1"/>
</dbReference>
<name>A0A5B6VGH7_9ROSI</name>
<keyword evidence="3" id="KW-0808">Transferase</keyword>
<dbReference type="PANTHER" id="PTHR33116">
    <property type="entry name" value="REVERSE TRANSCRIPTASE ZINC-BINDING DOMAIN-CONTAINING PROTEIN-RELATED-RELATED"/>
    <property type="match status" value="1"/>
</dbReference>
<evidence type="ECO:0000259" key="2">
    <source>
        <dbReference type="Pfam" id="PF13966"/>
    </source>
</evidence>
<dbReference type="InterPro" id="IPR002156">
    <property type="entry name" value="RNaseH_domain"/>
</dbReference>
<dbReference type="CDD" id="cd06222">
    <property type="entry name" value="RNase_H_like"/>
    <property type="match status" value="1"/>
</dbReference>
<dbReference type="Gene3D" id="3.30.420.10">
    <property type="entry name" value="Ribonuclease H-like superfamily/Ribonuclease H"/>
    <property type="match status" value="1"/>
</dbReference>
<dbReference type="InterPro" id="IPR026960">
    <property type="entry name" value="RVT-Znf"/>
</dbReference>
<reference evidence="4" key="1">
    <citation type="journal article" date="2019" name="Plant Biotechnol. J.">
        <title>Genome sequencing of the Australian wild diploid species Gossypium australe highlights disease resistance and delayed gland morphogenesis.</title>
        <authorList>
            <person name="Cai Y."/>
            <person name="Cai X."/>
            <person name="Wang Q."/>
            <person name="Wang P."/>
            <person name="Zhang Y."/>
            <person name="Cai C."/>
            <person name="Xu Y."/>
            <person name="Wang K."/>
            <person name="Zhou Z."/>
            <person name="Wang C."/>
            <person name="Geng S."/>
            <person name="Li B."/>
            <person name="Dong Q."/>
            <person name="Hou Y."/>
            <person name="Wang H."/>
            <person name="Ai P."/>
            <person name="Liu Z."/>
            <person name="Yi F."/>
            <person name="Sun M."/>
            <person name="An G."/>
            <person name="Cheng J."/>
            <person name="Zhang Y."/>
            <person name="Shi Q."/>
            <person name="Xie Y."/>
            <person name="Shi X."/>
            <person name="Chang Y."/>
            <person name="Huang F."/>
            <person name="Chen Y."/>
            <person name="Hong S."/>
            <person name="Mi L."/>
            <person name="Sun Q."/>
            <person name="Zhang L."/>
            <person name="Zhou B."/>
            <person name="Peng R."/>
            <person name="Zhang X."/>
            <person name="Liu F."/>
        </authorList>
    </citation>
    <scope>NUCLEOTIDE SEQUENCE [LARGE SCALE GENOMIC DNA]</scope>
    <source>
        <strain evidence="4">cv. PA1801</strain>
    </source>
</reference>
<dbReference type="GO" id="GO:0004523">
    <property type="term" value="F:RNA-DNA hybrid ribonuclease activity"/>
    <property type="evidence" value="ECO:0007669"/>
    <property type="project" value="InterPro"/>
</dbReference>
<dbReference type="Pfam" id="PF13456">
    <property type="entry name" value="RVT_3"/>
    <property type="match status" value="1"/>
</dbReference>
<organism evidence="3 4">
    <name type="scientific">Gossypium australe</name>
    <dbReference type="NCBI Taxonomy" id="47621"/>
    <lineage>
        <taxon>Eukaryota</taxon>
        <taxon>Viridiplantae</taxon>
        <taxon>Streptophyta</taxon>
        <taxon>Embryophyta</taxon>
        <taxon>Tracheophyta</taxon>
        <taxon>Spermatophyta</taxon>
        <taxon>Magnoliopsida</taxon>
        <taxon>eudicotyledons</taxon>
        <taxon>Gunneridae</taxon>
        <taxon>Pentapetalae</taxon>
        <taxon>rosids</taxon>
        <taxon>malvids</taxon>
        <taxon>Malvales</taxon>
        <taxon>Malvaceae</taxon>
        <taxon>Malvoideae</taxon>
        <taxon>Gossypium</taxon>
    </lineage>
</organism>
<dbReference type="GO" id="GO:0003964">
    <property type="term" value="F:RNA-directed DNA polymerase activity"/>
    <property type="evidence" value="ECO:0007669"/>
    <property type="project" value="UniProtKB-KW"/>
</dbReference>
<comment type="caution">
    <text evidence="3">The sequence shown here is derived from an EMBL/GenBank/DDBJ whole genome shotgun (WGS) entry which is preliminary data.</text>
</comment>
<dbReference type="GO" id="GO:0003676">
    <property type="term" value="F:nucleic acid binding"/>
    <property type="evidence" value="ECO:0007669"/>
    <property type="project" value="InterPro"/>
</dbReference>
<evidence type="ECO:0000313" key="4">
    <source>
        <dbReference type="Proteomes" id="UP000325315"/>
    </source>
</evidence>
<keyword evidence="3" id="KW-0548">Nucleotidyltransferase</keyword>
<dbReference type="OrthoDB" id="992307at2759"/>
<accession>A0A5B6VGH7</accession>